<reference evidence="2" key="1">
    <citation type="submission" date="2019-08" db="EMBL/GenBank/DDBJ databases">
        <title>Limnoglobus roseus gen. nov., sp. nov., a novel freshwater planctomycete with a giant genome from the family Gemmataceae.</title>
        <authorList>
            <person name="Kulichevskaya I.S."/>
            <person name="Naumoff D.G."/>
            <person name="Miroshnikov K."/>
            <person name="Ivanova A."/>
            <person name="Philippov D.A."/>
            <person name="Hakobyan A."/>
            <person name="Rijpstra I.C."/>
            <person name="Sinninghe Damste J.S."/>
            <person name="Liesack W."/>
            <person name="Dedysh S.N."/>
        </authorList>
    </citation>
    <scope>NUCLEOTIDE SEQUENCE [LARGE SCALE GENOMIC DNA]</scope>
    <source>
        <strain evidence="2">PX52</strain>
    </source>
</reference>
<dbReference type="AlphaFoldDB" id="A0A5C1AFU5"/>
<accession>A0A5C1AFU5</accession>
<proteinExistence type="predicted"/>
<dbReference type="KEGG" id="lrs:PX52LOC_04689"/>
<dbReference type="EMBL" id="CP042425">
    <property type="protein sequence ID" value="QEL17690.1"/>
    <property type="molecule type" value="Genomic_DNA"/>
</dbReference>
<sequence>MFHLFPAVRATAEKDPKLAARADEIITTKRMILPPKPLPLMAEEVVKSLMAEMSEHGPTLTQIEGEKLVDVPADEQVWCQESRNGHGAAHRSGF</sequence>
<organism evidence="1 2">
    <name type="scientific">Limnoglobus roseus</name>
    <dbReference type="NCBI Taxonomy" id="2598579"/>
    <lineage>
        <taxon>Bacteria</taxon>
        <taxon>Pseudomonadati</taxon>
        <taxon>Planctomycetota</taxon>
        <taxon>Planctomycetia</taxon>
        <taxon>Gemmatales</taxon>
        <taxon>Gemmataceae</taxon>
        <taxon>Limnoglobus</taxon>
    </lineage>
</organism>
<evidence type="ECO:0000313" key="2">
    <source>
        <dbReference type="Proteomes" id="UP000324974"/>
    </source>
</evidence>
<keyword evidence="2" id="KW-1185">Reference proteome</keyword>
<name>A0A5C1AFU5_9BACT</name>
<evidence type="ECO:0000313" key="1">
    <source>
        <dbReference type="EMBL" id="QEL17690.1"/>
    </source>
</evidence>
<protein>
    <submittedName>
        <fullName evidence="1">Uncharacterized protein</fullName>
    </submittedName>
</protein>
<dbReference type="Proteomes" id="UP000324974">
    <property type="component" value="Chromosome"/>
</dbReference>
<dbReference type="RefSeq" id="WP_149112265.1">
    <property type="nucleotide sequence ID" value="NZ_CP042425.1"/>
</dbReference>
<gene>
    <name evidence="1" type="ORF">PX52LOC_04689</name>
</gene>